<evidence type="ECO:0000259" key="2">
    <source>
        <dbReference type="Pfam" id="PF13579"/>
    </source>
</evidence>
<dbReference type="Pfam" id="PF13579">
    <property type="entry name" value="Glyco_trans_4_4"/>
    <property type="match status" value="1"/>
</dbReference>
<dbReference type="InterPro" id="IPR028098">
    <property type="entry name" value="Glyco_trans_4-like_N"/>
</dbReference>
<dbReference type="EMBL" id="PGEM01000059">
    <property type="protein sequence ID" value="PPJ63643.1"/>
    <property type="molecule type" value="Genomic_DNA"/>
</dbReference>
<dbReference type="PANTHER" id="PTHR12526">
    <property type="entry name" value="GLYCOSYLTRANSFERASE"/>
    <property type="match status" value="1"/>
</dbReference>
<protein>
    <submittedName>
        <fullName evidence="3">Group 1 glycosyl transferase</fullName>
    </submittedName>
</protein>
<dbReference type="Pfam" id="PF00534">
    <property type="entry name" value="Glycos_transf_1"/>
    <property type="match status" value="1"/>
</dbReference>
<evidence type="ECO:0000313" key="4">
    <source>
        <dbReference type="Proteomes" id="UP000239589"/>
    </source>
</evidence>
<comment type="caution">
    <text evidence="3">The sequence shown here is derived from an EMBL/GenBank/DDBJ whole genome shotgun (WGS) entry which is preliminary data.</text>
</comment>
<dbReference type="RefSeq" id="WP_104387538.1">
    <property type="nucleotide sequence ID" value="NZ_PGEM01000059.1"/>
</dbReference>
<keyword evidence="4" id="KW-1185">Reference proteome</keyword>
<feature type="domain" description="Glycosyltransferase subfamily 4-like N-terminal" evidence="2">
    <location>
        <begin position="20"/>
        <end position="179"/>
    </location>
</feature>
<proteinExistence type="predicted"/>
<dbReference type="InterPro" id="IPR001296">
    <property type="entry name" value="Glyco_trans_1"/>
</dbReference>
<dbReference type="Gene3D" id="3.40.50.2000">
    <property type="entry name" value="Glycogen Phosphorylase B"/>
    <property type="match status" value="2"/>
</dbReference>
<dbReference type="PANTHER" id="PTHR12526:SF637">
    <property type="entry name" value="GLYCOSYLTRANSFERASE EPSF-RELATED"/>
    <property type="match status" value="1"/>
</dbReference>
<dbReference type="AlphaFoldDB" id="A0A2S6CV52"/>
<evidence type="ECO:0000259" key="1">
    <source>
        <dbReference type="Pfam" id="PF00534"/>
    </source>
</evidence>
<organism evidence="3 4">
    <name type="scientific">Cuspidothrix issatschenkoi CHARLIE-1</name>
    <dbReference type="NCBI Taxonomy" id="2052836"/>
    <lineage>
        <taxon>Bacteria</taxon>
        <taxon>Bacillati</taxon>
        <taxon>Cyanobacteriota</taxon>
        <taxon>Cyanophyceae</taxon>
        <taxon>Nostocales</taxon>
        <taxon>Aphanizomenonaceae</taxon>
        <taxon>Cuspidothrix</taxon>
    </lineage>
</organism>
<sequence>MKIYLYLKHFPPHDHSLNDGTSKAVHGLAAGLTACGADVTVLCEGIQKDNVCQAQMGYQIASFASESTKPSFKVSSSLQQYISLNSQQSLFILNGIFHRSVYILSRFLKRHSLPYVVAPHDPYHPTIFHKNAYIKWVYWYLLERPMLNQACAVQLLDKRHGEWLHRLNIKTPIIEVPNGFSLADVHPESTLSWNADDVPKFLFLGRLDAYNKGLDILLNAFAQLSEVPEWKLTIQGPDWGDRASLKQQVRQLGLSQQITFLEPDYNLSPSAIIATYDVFCIVSRFEGFSLSAMEAMLAGRVLVVSDIAGIAPYVQASDCGVVVKSEPQAIKSGILSLLARRSEWKEMGLRGRQYILENLHWQKIAARAMEEYLYLQK</sequence>
<reference evidence="3 4" key="1">
    <citation type="submission" date="2018-02" db="EMBL/GenBank/DDBJ databases">
        <title>Discovery of a pederin family compound in a non-symbiotic bloom-forming cyanobacterium.</title>
        <authorList>
            <person name="Kust A."/>
            <person name="Mares J."/>
            <person name="Jokela J."/>
            <person name="Urajova P."/>
            <person name="Hajek J."/>
            <person name="Saurav K."/>
            <person name="Voracova K."/>
            <person name="Fewer D.P."/>
            <person name="Haapaniemi E."/>
            <person name="Permi P."/>
            <person name="Rehakova K."/>
            <person name="Sivonen K."/>
            <person name="Hrouzek P."/>
        </authorList>
    </citation>
    <scope>NUCLEOTIDE SEQUENCE [LARGE SCALE GENOMIC DNA]</scope>
    <source>
        <strain evidence="3 4">CHARLIE-1</strain>
    </source>
</reference>
<name>A0A2S6CV52_9CYAN</name>
<feature type="domain" description="Glycosyl transferase family 1" evidence="1">
    <location>
        <begin position="196"/>
        <end position="352"/>
    </location>
</feature>
<keyword evidence="3" id="KW-0808">Transferase</keyword>
<dbReference type="Proteomes" id="UP000239589">
    <property type="component" value="Unassembled WGS sequence"/>
</dbReference>
<gene>
    <name evidence="3" type="ORF">CUN59_09035</name>
</gene>
<accession>A0A2S6CV52</accession>
<dbReference type="OrthoDB" id="9813638at2"/>
<dbReference type="PROSITE" id="PS51257">
    <property type="entry name" value="PROKAR_LIPOPROTEIN"/>
    <property type="match status" value="1"/>
</dbReference>
<dbReference type="SUPFAM" id="SSF53756">
    <property type="entry name" value="UDP-Glycosyltransferase/glycogen phosphorylase"/>
    <property type="match status" value="1"/>
</dbReference>
<evidence type="ECO:0000313" key="3">
    <source>
        <dbReference type="EMBL" id="PPJ63643.1"/>
    </source>
</evidence>
<dbReference type="GO" id="GO:0016757">
    <property type="term" value="F:glycosyltransferase activity"/>
    <property type="evidence" value="ECO:0007669"/>
    <property type="project" value="InterPro"/>
</dbReference>